<keyword evidence="4 5" id="KW-0648">Protein biosynthesis</keyword>
<dbReference type="SUPFAM" id="SSF54713">
    <property type="entry name" value="Elongation factor Ts (EF-Ts), dimerisation domain"/>
    <property type="match status" value="2"/>
</dbReference>
<dbReference type="RefSeq" id="WP_014242950.1">
    <property type="nucleotide sequence ID" value="NC_016620.1"/>
</dbReference>
<dbReference type="PATRIC" id="fig|862908.3.peg.221"/>
<comment type="similarity">
    <text evidence="1 5 6">Belongs to the EF-Ts family.</text>
</comment>
<gene>
    <name evidence="5 9" type="primary">tsf</name>
    <name evidence="9" type="ordered locus">BMS_0230</name>
</gene>
<evidence type="ECO:0000256" key="2">
    <source>
        <dbReference type="ARBA" id="ARBA00016956"/>
    </source>
</evidence>
<dbReference type="PROSITE" id="PS01127">
    <property type="entry name" value="EF_TS_2"/>
    <property type="match status" value="1"/>
</dbReference>
<evidence type="ECO:0000259" key="8">
    <source>
        <dbReference type="Pfam" id="PF00889"/>
    </source>
</evidence>
<evidence type="ECO:0000256" key="7">
    <source>
        <dbReference type="RuleBase" id="RU000643"/>
    </source>
</evidence>
<dbReference type="CDD" id="cd14275">
    <property type="entry name" value="UBA_EF-Ts"/>
    <property type="match status" value="1"/>
</dbReference>
<dbReference type="HAMAP" id="MF_00050">
    <property type="entry name" value="EF_Ts"/>
    <property type="match status" value="1"/>
</dbReference>
<dbReference type="InterPro" id="IPR018101">
    <property type="entry name" value="Transl_elong_Ts_CS"/>
</dbReference>
<dbReference type="Proteomes" id="UP000008963">
    <property type="component" value="Chromosome"/>
</dbReference>
<evidence type="ECO:0000256" key="3">
    <source>
        <dbReference type="ARBA" id="ARBA00022768"/>
    </source>
</evidence>
<evidence type="ECO:0000256" key="1">
    <source>
        <dbReference type="ARBA" id="ARBA00005532"/>
    </source>
</evidence>
<dbReference type="InterPro" id="IPR036402">
    <property type="entry name" value="EF-Ts_dimer_sf"/>
</dbReference>
<dbReference type="InterPro" id="IPR001816">
    <property type="entry name" value="Transl_elong_EFTs/EF1B"/>
</dbReference>
<dbReference type="STRING" id="862908.BMS_0230"/>
<comment type="subcellular location">
    <subcellularLocation>
        <location evidence="5 7">Cytoplasm</location>
    </subcellularLocation>
</comment>
<dbReference type="Pfam" id="PF00889">
    <property type="entry name" value="EF_TS"/>
    <property type="match status" value="1"/>
</dbReference>
<evidence type="ECO:0000256" key="4">
    <source>
        <dbReference type="ARBA" id="ARBA00022917"/>
    </source>
</evidence>
<reference evidence="10" key="1">
    <citation type="journal article" date="2013" name="ISME J.">
        <title>A small predatory core genome in the divergent marine Bacteriovorax marinus SJ and the terrestrial Bdellovibrio bacteriovorus.</title>
        <authorList>
            <person name="Crossman L.C."/>
            <person name="Chen H."/>
            <person name="Cerdeno-Tarraga A.M."/>
            <person name="Brooks K."/>
            <person name="Quail M.A."/>
            <person name="Pineiro S.A."/>
            <person name="Hobley L."/>
            <person name="Sockett R.E."/>
            <person name="Bentley S.D."/>
            <person name="Parkhill J."/>
            <person name="Williams H.N."/>
            <person name="Stine O.C."/>
        </authorList>
    </citation>
    <scope>NUCLEOTIDE SEQUENCE [LARGE SCALE GENOMIC DNA]</scope>
    <source>
        <strain evidence="10">ATCC BAA-682 / DSM 15412 / SJ</strain>
    </source>
</reference>
<dbReference type="InterPro" id="IPR009060">
    <property type="entry name" value="UBA-like_sf"/>
</dbReference>
<proteinExistence type="inferred from homology"/>
<dbReference type="GO" id="GO:0005737">
    <property type="term" value="C:cytoplasm"/>
    <property type="evidence" value="ECO:0007669"/>
    <property type="project" value="UniProtKB-SubCell"/>
</dbReference>
<dbReference type="eggNOG" id="COG0264">
    <property type="taxonomic scope" value="Bacteria"/>
</dbReference>
<keyword evidence="3 5" id="KW-0251">Elongation factor</keyword>
<evidence type="ECO:0000313" key="9">
    <source>
        <dbReference type="EMBL" id="CBW25161.1"/>
    </source>
</evidence>
<dbReference type="PANTHER" id="PTHR11741">
    <property type="entry name" value="ELONGATION FACTOR TS"/>
    <property type="match status" value="1"/>
</dbReference>
<dbReference type="HOGENOM" id="CLU_047155_0_0_7"/>
<dbReference type="EMBL" id="FQ312005">
    <property type="protein sequence ID" value="CBW25161.1"/>
    <property type="molecule type" value="Genomic_DNA"/>
</dbReference>
<comment type="function">
    <text evidence="5 6">Associates with the EF-Tu.GDP complex and induces the exchange of GDP to GTP. It remains bound to the aminoacyl-tRNA.EF-Tu.GTP complex up to the GTP hydrolysis stage on the ribosome.</text>
</comment>
<dbReference type="NCBIfam" id="TIGR00116">
    <property type="entry name" value="tsf"/>
    <property type="match status" value="1"/>
</dbReference>
<name>E1X2W6_HALMS</name>
<dbReference type="AlphaFoldDB" id="E1X2W6"/>
<evidence type="ECO:0000313" key="10">
    <source>
        <dbReference type="Proteomes" id="UP000008963"/>
    </source>
</evidence>
<keyword evidence="10" id="KW-1185">Reference proteome</keyword>
<dbReference type="KEGG" id="bmx:BMS_0230"/>
<organism evidence="9 10">
    <name type="scientific">Halobacteriovorax marinus (strain ATCC BAA-682 / DSM 15412 / SJ)</name>
    <name type="common">Bacteriovorax marinus</name>
    <dbReference type="NCBI Taxonomy" id="862908"/>
    <lineage>
        <taxon>Bacteria</taxon>
        <taxon>Pseudomonadati</taxon>
        <taxon>Bdellovibrionota</taxon>
        <taxon>Bacteriovoracia</taxon>
        <taxon>Bacteriovoracales</taxon>
        <taxon>Halobacteriovoraceae</taxon>
        <taxon>Halobacteriovorax</taxon>
    </lineage>
</organism>
<dbReference type="PROSITE" id="PS01126">
    <property type="entry name" value="EF_TS_1"/>
    <property type="match status" value="1"/>
</dbReference>
<dbReference type="Gene3D" id="1.10.286.20">
    <property type="match status" value="1"/>
</dbReference>
<dbReference type="Gene3D" id="3.30.479.20">
    <property type="entry name" value="Elongation factor Ts, dimerisation domain"/>
    <property type="match status" value="2"/>
</dbReference>
<protein>
    <recommendedName>
        <fullName evidence="2 5">Elongation factor Ts</fullName>
        <shortName evidence="5">EF-Ts</shortName>
    </recommendedName>
</protein>
<evidence type="ECO:0000256" key="6">
    <source>
        <dbReference type="RuleBase" id="RU000642"/>
    </source>
</evidence>
<dbReference type="SUPFAM" id="SSF46934">
    <property type="entry name" value="UBA-like"/>
    <property type="match status" value="1"/>
</dbReference>
<dbReference type="PANTHER" id="PTHR11741:SF0">
    <property type="entry name" value="ELONGATION FACTOR TS, MITOCHONDRIAL"/>
    <property type="match status" value="1"/>
</dbReference>
<dbReference type="Gene3D" id="1.10.8.10">
    <property type="entry name" value="DNA helicase RuvA subunit, C-terminal domain"/>
    <property type="match status" value="1"/>
</dbReference>
<keyword evidence="5" id="KW-0963">Cytoplasm</keyword>
<dbReference type="FunFam" id="1.10.8.10:FF:000001">
    <property type="entry name" value="Elongation factor Ts"/>
    <property type="match status" value="1"/>
</dbReference>
<dbReference type="GO" id="GO:0003746">
    <property type="term" value="F:translation elongation factor activity"/>
    <property type="evidence" value="ECO:0007669"/>
    <property type="project" value="UniProtKB-UniRule"/>
</dbReference>
<feature type="region of interest" description="Involved in Mg(2+) ion dislocation from EF-Tu" evidence="5">
    <location>
        <begin position="79"/>
        <end position="82"/>
    </location>
</feature>
<feature type="domain" description="Translation elongation factor EFTs/EF1B dimerisation" evidence="8">
    <location>
        <begin position="70"/>
        <end position="275"/>
    </location>
</feature>
<accession>E1X2W6</accession>
<dbReference type="InterPro" id="IPR014039">
    <property type="entry name" value="Transl_elong_EFTs/EF1B_dimer"/>
</dbReference>
<dbReference type="OrthoDB" id="5289749at2"/>
<evidence type="ECO:0000256" key="5">
    <source>
        <dbReference type="HAMAP-Rule" id="MF_00050"/>
    </source>
</evidence>
<sequence length="295" mass="31513">MAISAKDVKDLREKTGAGMMDCKKALTETNGDLEAAVDYLRTKGLAKAAKKASRIAAEGTVVTLVEGNNGVILEVNCETDFVSKGDDFQGFAKNMAEYALSNKSGSVDELKSANEGAITELTMKCGEKVDPRRLVSLSTNGLLGSYNHGGKIGVIVDLETDKADAPEVVELAKDISMHVAAAAPTFLSGDDIDEGYKTREADVYRAQLKEEGKPEEMIEKIVLGKLGKLAKEVCLLEQAFIKNPDLSIKKLVAETASKVGGNIAVKSFHKINLGEGIEKKEDNLADEVAKMTSGQ</sequence>